<sequence>MRWFLPLLLLMLLPRAAAGNRLEVQRVAFNVPGTHVLVVTAGSLDGSGFSAAELQVLETNGGTTVLRAQRRSDHASVAQTVASLTGQHSAALKRFGLWPGRTSRPVYRRVFPVLAPVWSEGVRAGQSQTAQARLWSRPVPVELRSFALPSRCPYQELWPEGGRAAGIALRINGQLLYQDRQLPVDRQCAASYALERLDVQGNRVVAVVRAYTPGFEGPNAEPLVLAGKVR</sequence>
<feature type="signal peptide" evidence="1">
    <location>
        <begin position="1"/>
        <end position="18"/>
    </location>
</feature>
<evidence type="ECO:0000313" key="2">
    <source>
        <dbReference type="EMBL" id="ACO46454.1"/>
    </source>
</evidence>
<proteinExistence type="predicted"/>
<dbReference type="KEGG" id="ddr:Deide_14981"/>
<keyword evidence="1" id="KW-0732">Signal</keyword>
<keyword evidence="3" id="KW-1185">Reference proteome</keyword>
<protein>
    <recommendedName>
        <fullName evidence="4">DUF2259 domain-containing protein</fullName>
    </recommendedName>
</protein>
<reference evidence="2 3" key="1">
    <citation type="journal article" date="2009" name="PLoS Genet.">
        <title>Alliance of proteomics and genomics to unravel the specificities of Sahara bacterium Deinococcus deserti.</title>
        <authorList>
            <person name="de Groot A."/>
            <person name="Dulermo R."/>
            <person name="Ortet P."/>
            <person name="Blanchard L."/>
            <person name="Guerin P."/>
            <person name="Fernandez B."/>
            <person name="Vacherie B."/>
            <person name="Dossat C."/>
            <person name="Jolivet E."/>
            <person name="Siguier P."/>
            <person name="Chandler M."/>
            <person name="Barakat M."/>
            <person name="Dedieu A."/>
            <person name="Barbe V."/>
            <person name="Heulin T."/>
            <person name="Sommer S."/>
            <person name="Achouak W."/>
            <person name="Armengaud J."/>
        </authorList>
    </citation>
    <scope>NUCLEOTIDE SEQUENCE [LARGE SCALE GENOMIC DNA]</scope>
    <source>
        <strain evidence="3">DSM 17065 / CIP 109153 / LMG 22923 / VCD115</strain>
    </source>
</reference>
<feature type="chain" id="PRO_5002908062" description="DUF2259 domain-containing protein" evidence="1">
    <location>
        <begin position="19"/>
        <end position="230"/>
    </location>
</feature>
<dbReference type="OrthoDB" id="63067at2"/>
<dbReference type="Pfam" id="PF10016">
    <property type="entry name" value="DUF2259"/>
    <property type="match status" value="1"/>
</dbReference>
<dbReference type="PaxDb" id="546414-Deide_14981"/>
<dbReference type="InterPro" id="IPR018725">
    <property type="entry name" value="DUF2259_secreted"/>
</dbReference>
<dbReference type="Proteomes" id="UP000002208">
    <property type="component" value="Chromosome"/>
</dbReference>
<evidence type="ECO:0000256" key="1">
    <source>
        <dbReference type="SAM" id="SignalP"/>
    </source>
</evidence>
<dbReference type="eggNOG" id="COG5497">
    <property type="taxonomic scope" value="Bacteria"/>
</dbReference>
<dbReference type="HOGENOM" id="CLU_1228270_0_0_0"/>
<name>C1CW87_DEIDV</name>
<dbReference type="AlphaFoldDB" id="C1CW87"/>
<accession>C1CW87</accession>
<organism evidence="2 3">
    <name type="scientific">Deinococcus deserti (strain DSM 17065 / CIP 109153 / LMG 22923 / VCD115)</name>
    <dbReference type="NCBI Taxonomy" id="546414"/>
    <lineage>
        <taxon>Bacteria</taxon>
        <taxon>Thermotogati</taxon>
        <taxon>Deinococcota</taxon>
        <taxon>Deinococci</taxon>
        <taxon>Deinococcales</taxon>
        <taxon>Deinococcaceae</taxon>
        <taxon>Deinococcus</taxon>
    </lineage>
</organism>
<dbReference type="STRING" id="546414.Deide_14981"/>
<evidence type="ECO:0000313" key="3">
    <source>
        <dbReference type="Proteomes" id="UP000002208"/>
    </source>
</evidence>
<evidence type="ECO:0008006" key="4">
    <source>
        <dbReference type="Google" id="ProtNLM"/>
    </source>
</evidence>
<gene>
    <name evidence="2" type="ordered locus">Deide_14981</name>
</gene>
<dbReference type="EMBL" id="CP001114">
    <property type="protein sequence ID" value="ACO46454.1"/>
    <property type="molecule type" value="Genomic_DNA"/>
</dbReference>